<dbReference type="OrthoDB" id="1815523at2"/>
<keyword evidence="2" id="KW-0812">Transmembrane</keyword>
<evidence type="ECO:0000313" key="5">
    <source>
        <dbReference type="Proteomes" id="UP000184394"/>
    </source>
</evidence>
<feature type="compositionally biased region" description="Polar residues" evidence="1">
    <location>
        <begin position="111"/>
        <end position="124"/>
    </location>
</feature>
<feature type="region of interest" description="Disordered" evidence="1">
    <location>
        <begin position="105"/>
        <end position="132"/>
    </location>
</feature>
<organism evidence="4 5">
    <name type="scientific">Ruminococcus flavefaciens</name>
    <dbReference type="NCBI Taxonomy" id="1265"/>
    <lineage>
        <taxon>Bacteria</taxon>
        <taxon>Bacillati</taxon>
        <taxon>Bacillota</taxon>
        <taxon>Clostridia</taxon>
        <taxon>Eubacteriales</taxon>
        <taxon>Oscillospiraceae</taxon>
        <taxon>Ruminococcus</taxon>
    </lineage>
</organism>
<dbReference type="Gene3D" id="3.30.10.20">
    <property type="match status" value="1"/>
</dbReference>
<dbReference type="RefSeq" id="WP_072952575.1">
    <property type="nucleotide sequence ID" value="NZ_FRCT01000029.1"/>
</dbReference>
<keyword evidence="2" id="KW-1133">Transmembrane helix</keyword>
<proteinExistence type="predicted"/>
<gene>
    <name evidence="4" type="ORF">SAMN04487860_1291</name>
</gene>
<sequence>MNDKEFDLTMLENADNETIKQIAENCPASDVEMERMFAMSRKIYNERTKESNNKDNIEVSGVEQYKKPVWQKFAAIAAALVITGGAVAGGMLFMKNRNTFNNDPVPVVTDPATSPSTEASTEPATKTEESCPFGDISNEHVRLSYTAIAPAVVDLKSDFVKELAEGFNKGKWTELSDARLFDGEFVTLYVYNNGNPFRLEFCLYDTDADKGAALKYSDGKDLWYYTGDETVAKTVQKLYSYGYSESELIIPDDANANDIIKKVWEKDFSEKDNAHASSSDKVEVPKIVGTQNELAKVQLQERGLNYNIIKKSDNTVQPGYVIKVEPAEGTLVSKETVITLYVSEGDTSNEGNNGNTEVVAEDAELIAKAQKFYENAIDTDLKYGRFAPEHFNIDTLNCFEQVNGPYLSNVYDVTLDELRAQYHEVFSDRYAENDATIEKYYCIYNGQLCWLTGNPGVELYLESTTVTKVLRRTDDEIFFAVERHYSDFRHVDIEGDFEPYTETDEFSAVIQPDGSWKVGKFHNPYPN</sequence>
<feature type="transmembrane region" description="Helical" evidence="2">
    <location>
        <begin position="73"/>
        <end position="94"/>
    </location>
</feature>
<evidence type="ECO:0000259" key="3">
    <source>
        <dbReference type="PROSITE" id="PS51178"/>
    </source>
</evidence>
<dbReference type="AlphaFoldDB" id="A0A1M7MT37"/>
<name>A0A1M7MT37_RUMFL</name>
<feature type="domain" description="PASTA" evidence="3">
    <location>
        <begin position="278"/>
        <end position="344"/>
    </location>
</feature>
<accession>A0A1M7MT37</accession>
<dbReference type="Proteomes" id="UP000184394">
    <property type="component" value="Unassembled WGS sequence"/>
</dbReference>
<reference evidence="4 5" key="1">
    <citation type="submission" date="2016-11" db="EMBL/GenBank/DDBJ databases">
        <authorList>
            <person name="Jaros S."/>
            <person name="Januszkiewicz K."/>
            <person name="Wedrychowicz H."/>
        </authorList>
    </citation>
    <scope>NUCLEOTIDE SEQUENCE [LARGE SCALE GENOMIC DNA]</scope>
    <source>
        <strain evidence="4 5">Y1</strain>
    </source>
</reference>
<dbReference type="Pfam" id="PF03793">
    <property type="entry name" value="PASTA"/>
    <property type="match status" value="1"/>
</dbReference>
<evidence type="ECO:0000313" key="4">
    <source>
        <dbReference type="EMBL" id="SHM94127.1"/>
    </source>
</evidence>
<dbReference type="CDD" id="cd06577">
    <property type="entry name" value="PASTA_pknB"/>
    <property type="match status" value="1"/>
</dbReference>
<dbReference type="InterPro" id="IPR005543">
    <property type="entry name" value="PASTA_dom"/>
</dbReference>
<evidence type="ECO:0000256" key="2">
    <source>
        <dbReference type="SAM" id="Phobius"/>
    </source>
</evidence>
<protein>
    <submittedName>
        <fullName evidence="4">PASTA domain-containing protein</fullName>
    </submittedName>
</protein>
<dbReference type="PROSITE" id="PS51178">
    <property type="entry name" value="PASTA"/>
    <property type="match status" value="1"/>
</dbReference>
<dbReference type="SMART" id="SM00740">
    <property type="entry name" value="PASTA"/>
    <property type="match status" value="1"/>
</dbReference>
<evidence type="ECO:0000256" key="1">
    <source>
        <dbReference type="SAM" id="MobiDB-lite"/>
    </source>
</evidence>
<keyword evidence="2" id="KW-0472">Membrane</keyword>
<dbReference type="EMBL" id="FRCT01000029">
    <property type="protein sequence ID" value="SHM94127.1"/>
    <property type="molecule type" value="Genomic_DNA"/>
</dbReference>